<dbReference type="GO" id="GO:0004107">
    <property type="term" value="F:chorismate synthase activity"/>
    <property type="evidence" value="ECO:0007669"/>
    <property type="project" value="UniProtKB-UniRule"/>
</dbReference>
<name>A0A3D9BW53_9RHOB</name>
<feature type="binding site" evidence="7">
    <location>
        <begin position="125"/>
        <end position="127"/>
    </location>
    <ligand>
        <name>FMN</name>
        <dbReference type="ChEBI" id="CHEBI:58210"/>
    </ligand>
</feature>
<protein>
    <recommendedName>
        <fullName evidence="3 7">Chorismate synthase</fullName>
        <shortName evidence="7">CS</shortName>
        <ecNumber evidence="3 7">4.2.3.5</ecNumber>
    </recommendedName>
    <alternativeName>
        <fullName evidence="7">5-enolpyruvylshikimate-3-phosphate phospholyase</fullName>
    </alternativeName>
</protein>
<evidence type="ECO:0000256" key="8">
    <source>
        <dbReference type="RuleBase" id="RU000605"/>
    </source>
</evidence>
<dbReference type="GO" id="GO:0010181">
    <property type="term" value="F:FMN binding"/>
    <property type="evidence" value="ECO:0007669"/>
    <property type="project" value="TreeGrafter"/>
</dbReference>
<reference evidence="9 10" key="1">
    <citation type="journal article" date="2017" name="Int. J. Syst. Evol. Microbiol.">
        <title>Rhodosalinus sediminis gen. nov., sp. nov., isolated from marine saltern.</title>
        <authorList>
            <person name="Guo L.Y."/>
            <person name="Ling S.K."/>
            <person name="Li C.M."/>
            <person name="Chen G.J."/>
            <person name="Du Z.J."/>
        </authorList>
    </citation>
    <scope>NUCLEOTIDE SEQUENCE [LARGE SCALE GENOMIC DNA]</scope>
    <source>
        <strain evidence="9 10">WDN1C137</strain>
    </source>
</reference>
<dbReference type="PANTHER" id="PTHR21085:SF0">
    <property type="entry name" value="CHORISMATE SYNTHASE"/>
    <property type="match status" value="1"/>
</dbReference>
<dbReference type="PROSITE" id="PS00787">
    <property type="entry name" value="CHORISMATE_SYNTHASE_1"/>
    <property type="match status" value="1"/>
</dbReference>
<dbReference type="EC" id="4.2.3.5" evidence="3 7"/>
<dbReference type="NCBIfam" id="NF003793">
    <property type="entry name" value="PRK05382.1"/>
    <property type="match status" value="1"/>
</dbReference>
<evidence type="ECO:0000256" key="3">
    <source>
        <dbReference type="ARBA" id="ARBA00013036"/>
    </source>
</evidence>
<dbReference type="GO" id="GO:0009423">
    <property type="term" value="P:chorismate biosynthetic process"/>
    <property type="evidence" value="ECO:0007669"/>
    <property type="project" value="UniProtKB-UniRule"/>
</dbReference>
<sequence>MSLNTFGHVFRVTTWGESHGPALGAVVDGCPPGVPLAEAEVQRWLDRRKPGQNRYVTQRREPDAVEILSGVFEGRTTGTPIQLMIRNADQRSKDYSEISGKFRPGHADIAYWRKYGLRDYRGGGRSSARETAARVAAGGVARAALAALAPGLSVRGYMVGIGPHGIDRARFDAAEIDRNPFWCPDATAAEDWAAYLDALRKSGDSAGALIEVRASGVPEGLGAPVYGKLDADLAAAMMSINAVKGVEIGEGMAAAALTGSDNADEIAMGADGRPAFGSNHAGGVLGGISTGQDLVVRFAVKPTSSILTPRRTITTSGEETEIVTKGRHDPCVGIRAVPVGEAMMACALLDHLLLDRAQTGGARGPLG</sequence>
<feature type="binding site" evidence="7">
    <location>
        <position position="54"/>
    </location>
    <ligand>
        <name>NADP(+)</name>
        <dbReference type="ChEBI" id="CHEBI:58349"/>
    </ligand>
</feature>
<evidence type="ECO:0000256" key="5">
    <source>
        <dbReference type="ARBA" id="ARBA00023141"/>
    </source>
</evidence>
<evidence type="ECO:0000256" key="6">
    <source>
        <dbReference type="ARBA" id="ARBA00023239"/>
    </source>
</evidence>
<dbReference type="PANTHER" id="PTHR21085">
    <property type="entry name" value="CHORISMATE SYNTHASE"/>
    <property type="match status" value="1"/>
</dbReference>
<comment type="subunit">
    <text evidence="7">Homotetramer.</text>
</comment>
<dbReference type="InterPro" id="IPR035904">
    <property type="entry name" value="Chorismate_synth_AroC_sf"/>
</dbReference>
<evidence type="ECO:0000256" key="7">
    <source>
        <dbReference type="HAMAP-Rule" id="MF_00300"/>
    </source>
</evidence>
<dbReference type="Gene3D" id="3.60.150.10">
    <property type="entry name" value="Chorismate synthase AroC"/>
    <property type="match status" value="1"/>
</dbReference>
<dbReference type="HAMAP" id="MF_00300">
    <property type="entry name" value="Chorismate_synth"/>
    <property type="match status" value="1"/>
</dbReference>
<dbReference type="GO" id="GO:0005829">
    <property type="term" value="C:cytosol"/>
    <property type="evidence" value="ECO:0007669"/>
    <property type="project" value="TreeGrafter"/>
</dbReference>
<comment type="pathway">
    <text evidence="1 7 8">Metabolic intermediate biosynthesis; chorismate biosynthesis; chorismate from D-erythrose 4-phosphate and phosphoenolpyruvate: step 7/7.</text>
</comment>
<dbReference type="InterPro" id="IPR020541">
    <property type="entry name" value="Chorismate_synthase_CS"/>
</dbReference>
<comment type="similarity">
    <text evidence="2 7 8">Belongs to the chorismate synthase family.</text>
</comment>
<dbReference type="SUPFAM" id="SSF103263">
    <property type="entry name" value="Chorismate synthase, AroC"/>
    <property type="match status" value="1"/>
</dbReference>
<dbReference type="RefSeq" id="WP_115978984.1">
    <property type="nucleotide sequence ID" value="NZ_CAJXNW010000002.1"/>
</dbReference>
<keyword evidence="6 7" id="KW-0456">Lyase</keyword>
<feature type="binding site" evidence="7">
    <location>
        <begin position="241"/>
        <end position="242"/>
    </location>
    <ligand>
        <name>FMN</name>
        <dbReference type="ChEBI" id="CHEBI:58210"/>
    </ligand>
</feature>
<keyword evidence="4 7" id="KW-0028">Amino-acid biosynthesis</keyword>
<keyword evidence="7" id="KW-0274">FAD</keyword>
<keyword evidence="5 7" id="KW-0057">Aromatic amino acid biosynthesis</keyword>
<comment type="catalytic activity">
    <reaction evidence="7 8">
        <text>5-O-(1-carboxyvinyl)-3-phosphoshikimate = chorismate + phosphate</text>
        <dbReference type="Rhea" id="RHEA:21020"/>
        <dbReference type="ChEBI" id="CHEBI:29748"/>
        <dbReference type="ChEBI" id="CHEBI:43474"/>
        <dbReference type="ChEBI" id="CHEBI:57701"/>
        <dbReference type="EC" id="4.2.3.5"/>
    </reaction>
</comment>
<evidence type="ECO:0000313" key="10">
    <source>
        <dbReference type="Proteomes" id="UP000257131"/>
    </source>
</evidence>
<dbReference type="PIRSF" id="PIRSF001456">
    <property type="entry name" value="Chorismate_synth"/>
    <property type="match status" value="1"/>
</dbReference>
<evidence type="ECO:0000313" key="9">
    <source>
        <dbReference type="EMBL" id="REC57729.1"/>
    </source>
</evidence>
<dbReference type="EMBL" id="QOHR01000005">
    <property type="protein sequence ID" value="REC57729.1"/>
    <property type="molecule type" value="Genomic_DNA"/>
</dbReference>
<comment type="function">
    <text evidence="7">Catalyzes the anti-1,4-elimination of the C-3 phosphate and the C-6 proR hydrogen from 5-enolpyruvylshikimate-3-phosphate (EPSP) to yield chorismate, which is the branch point compound that serves as the starting substrate for the three terminal pathways of aromatic amino acid biosynthesis. This reaction introduces a second double bond into the aromatic ring system.</text>
</comment>
<evidence type="ECO:0000256" key="1">
    <source>
        <dbReference type="ARBA" id="ARBA00005044"/>
    </source>
</evidence>
<evidence type="ECO:0000256" key="4">
    <source>
        <dbReference type="ARBA" id="ARBA00022605"/>
    </source>
</evidence>
<accession>A0A3D9BW53</accession>
<keyword evidence="7" id="KW-0285">Flavoprotein</keyword>
<dbReference type="CDD" id="cd07304">
    <property type="entry name" value="Chorismate_synthase"/>
    <property type="match status" value="1"/>
</dbReference>
<dbReference type="Pfam" id="PF01264">
    <property type="entry name" value="Chorismate_synt"/>
    <property type="match status" value="1"/>
</dbReference>
<keyword evidence="10" id="KW-1185">Reference proteome</keyword>
<dbReference type="AlphaFoldDB" id="A0A3D9BW53"/>
<feature type="binding site" evidence="7">
    <location>
        <position position="48"/>
    </location>
    <ligand>
        <name>NADP(+)</name>
        <dbReference type="ChEBI" id="CHEBI:58349"/>
    </ligand>
</feature>
<dbReference type="GO" id="GO:0008652">
    <property type="term" value="P:amino acid biosynthetic process"/>
    <property type="evidence" value="ECO:0007669"/>
    <property type="project" value="UniProtKB-KW"/>
</dbReference>
<evidence type="ECO:0000256" key="2">
    <source>
        <dbReference type="ARBA" id="ARBA00008014"/>
    </source>
</evidence>
<dbReference type="NCBIfam" id="TIGR00033">
    <property type="entry name" value="aroC"/>
    <property type="match status" value="1"/>
</dbReference>
<feature type="binding site" evidence="7">
    <location>
        <position position="327"/>
    </location>
    <ligand>
        <name>FMN</name>
        <dbReference type="ChEBI" id="CHEBI:58210"/>
    </ligand>
</feature>
<comment type="caution">
    <text evidence="9">The sequence shown here is derived from an EMBL/GenBank/DDBJ whole genome shotgun (WGS) entry which is preliminary data.</text>
</comment>
<feature type="binding site" evidence="7">
    <location>
        <begin position="301"/>
        <end position="305"/>
    </location>
    <ligand>
        <name>FMN</name>
        <dbReference type="ChEBI" id="CHEBI:58210"/>
    </ligand>
</feature>
<dbReference type="InterPro" id="IPR000453">
    <property type="entry name" value="Chorismate_synth"/>
</dbReference>
<comment type="cofactor">
    <cofactor evidence="7 8">
        <name>FMNH2</name>
        <dbReference type="ChEBI" id="CHEBI:57618"/>
    </cofactor>
    <text evidence="7 8">Reduced FMN (FMNH(2)).</text>
</comment>
<dbReference type="OrthoDB" id="9771806at2"/>
<feature type="binding site" evidence="7">
    <location>
        <position position="286"/>
    </location>
    <ligand>
        <name>FMN</name>
        <dbReference type="ChEBI" id="CHEBI:58210"/>
    </ligand>
</feature>
<dbReference type="PROSITE" id="PS00789">
    <property type="entry name" value="CHORISMATE_SYNTHASE_3"/>
    <property type="match status" value="1"/>
</dbReference>
<dbReference type="GO" id="GO:0009073">
    <property type="term" value="P:aromatic amino acid family biosynthetic process"/>
    <property type="evidence" value="ECO:0007669"/>
    <property type="project" value="UniProtKB-KW"/>
</dbReference>
<keyword evidence="7" id="KW-0521">NADP</keyword>
<gene>
    <name evidence="7" type="primary">aroC</name>
    <name evidence="9" type="ORF">DRV84_06035</name>
</gene>
<organism evidence="9 10">
    <name type="scientific">Rhodosalinus sediminis</name>
    <dbReference type="NCBI Taxonomy" id="1940533"/>
    <lineage>
        <taxon>Bacteria</taxon>
        <taxon>Pseudomonadati</taxon>
        <taxon>Pseudomonadota</taxon>
        <taxon>Alphaproteobacteria</taxon>
        <taxon>Rhodobacterales</taxon>
        <taxon>Paracoccaceae</taxon>
        <taxon>Rhodosalinus</taxon>
    </lineage>
</organism>
<keyword evidence="7" id="KW-0288">FMN</keyword>
<proteinExistence type="inferred from homology"/>
<dbReference type="UniPathway" id="UPA00053">
    <property type="reaction ID" value="UER00090"/>
</dbReference>
<dbReference type="Proteomes" id="UP000257131">
    <property type="component" value="Unassembled WGS sequence"/>
</dbReference>